<dbReference type="PATRIC" id="fig|1710894.3.peg.3254"/>
<name>A0A1B7VHF9_APHFL</name>
<dbReference type="Proteomes" id="UP000092382">
    <property type="component" value="Unassembled WGS sequence"/>
</dbReference>
<dbReference type="InterPro" id="IPR011060">
    <property type="entry name" value="RibuloseP-bd_barrel"/>
</dbReference>
<dbReference type="InterPro" id="IPR013785">
    <property type="entry name" value="Aldolase_TIM"/>
</dbReference>
<sequence length="257" mass="29795">MDKIITKVDRVSTIEEAIKLQELDVDIIGISLSKNINFIDNRDIGEDAALEIIKALNKAKSVVEISVNNNLNQILDMIKKLEVDYFQPLGKEILPIDFRKELYKKGVGIIYSDIQVSYDDDPSWILSSFLSEEKLNSCYYQIDILGDMENSWQFLKRDCPQYPEELQIDDINNLAQQYPLLITLDFSTDNLLQIIKSMPNIKGVSMILGDNPCRNDIHNFQYSEVLNILEKSSSLCRMRKRKKSITRRKRCYSKKRS</sequence>
<gene>
    <name evidence="1" type="ORF">AN481_18800</name>
</gene>
<dbReference type="AlphaFoldDB" id="A0A1B7VHF9"/>
<dbReference type="STRING" id="1803587.GCA_001593825_02549"/>
<organism evidence="1 2">
    <name type="scientific">Aphanizomenon flos-aquae LD13</name>
    <dbReference type="NCBI Taxonomy" id="1710894"/>
    <lineage>
        <taxon>Bacteria</taxon>
        <taxon>Bacillati</taxon>
        <taxon>Cyanobacteriota</taxon>
        <taxon>Cyanophyceae</taxon>
        <taxon>Nostocales</taxon>
        <taxon>Aphanizomenonaceae</taxon>
        <taxon>Aphanizomenon</taxon>
    </lineage>
</organism>
<evidence type="ECO:0008006" key="3">
    <source>
        <dbReference type="Google" id="ProtNLM"/>
    </source>
</evidence>
<dbReference type="SUPFAM" id="SSF51366">
    <property type="entry name" value="Ribulose-phoshate binding barrel"/>
    <property type="match status" value="1"/>
</dbReference>
<dbReference type="Gene3D" id="3.20.20.70">
    <property type="entry name" value="Aldolase class I"/>
    <property type="match status" value="1"/>
</dbReference>
<evidence type="ECO:0000313" key="2">
    <source>
        <dbReference type="Proteomes" id="UP000092382"/>
    </source>
</evidence>
<dbReference type="EMBL" id="LJOY01000114">
    <property type="protein sequence ID" value="OBQ17612.1"/>
    <property type="molecule type" value="Genomic_DNA"/>
</dbReference>
<evidence type="ECO:0000313" key="1">
    <source>
        <dbReference type="EMBL" id="OBQ17612.1"/>
    </source>
</evidence>
<protein>
    <recommendedName>
        <fullName evidence="3">Phosphoribosylanthranilate isomerase</fullName>
    </recommendedName>
</protein>
<accession>A0A1B7VHF9</accession>
<comment type="caution">
    <text evidence="1">The sequence shown here is derived from an EMBL/GenBank/DDBJ whole genome shotgun (WGS) entry which is preliminary data.</text>
</comment>
<proteinExistence type="predicted"/>
<reference evidence="1 2" key="1">
    <citation type="submission" date="2015-09" db="EMBL/GenBank/DDBJ databases">
        <title>Whole genome shotgun sequence assembly of Aphanizomenon flos-aquae UKL13.</title>
        <authorList>
            <person name="Driscoll C."/>
        </authorList>
    </citation>
    <scope>NUCLEOTIDE SEQUENCE [LARGE SCALE GENOMIC DNA]</scope>
    <source>
        <strain evidence="1">MDT13</strain>
    </source>
</reference>